<accession>A0A6N9H587</accession>
<dbReference type="GO" id="GO:0016020">
    <property type="term" value="C:membrane"/>
    <property type="evidence" value="ECO:0007669"/>
    <property type="project" value="InterPro"/>
</dbReference>
<comment type="caution">
    <text evidence="1">The sequence shown here is derived from an EMBL/GenBank/DDBJ whole genome shotgun (WGS) entry which is preliminary data.</text>
</comment>
<dbReference type="InterPro" id="IPR043148">
    <property type="entry name" value="TagF_C"/>
</dbReference>
<proteinExistence type="predicted"/>
<dbReference type="AlphaFoldDB" id="A0A6N9H587"/>
<dbReference type="InterPro" id="IPR007554">
    <property type="entry name" value="Glycerophosphate_synth"/>
</dbReference>
<dbReference type="EMBL" id="WWEQ01000009">
    <property type="protein sequence ID" value="MYM19053.1"/>
    <property type="molecule type" value="Genomic_DNA"/>
</dbReference>
<keyword evidence="2" id="KW-1185">Reference proteome</keyword>
<dbReference type="SUPFAM" id="SSF53756">
    <property type="entry name" value="UDP-Glycosyltransferase/glycogen phosphorylase"/>
    <property type="match status" value="1"/>
</dbReference>
<dbReference type="GO" id="GO:0047355">
    <property type="term" value="F:CDP-glycerol glycerophosphotransferase activity"/>
    <property type="evidence" value="ECO:0007669"/>
    <property type="project" value="InterPro"/>
</dbReference>
<evidence type="ECO:0000313" key="1">
    <source>
        <dbReference type="EMBL" id="MYM19053.1"/>
    </source>
</evidence>
<evidence type="ECO:0000313" key="2">
    <source>
        <dbReference type="Proteomes" id="UP000469215"/>
    </source>
</evidence>
<reference evidence="1 2" key="1">
    <citation type="submission" date="2020-01" db="EMBL/GenBank/DDBJ databases">
        <authorList>
            <person name="Deng T."/>
        </authorList>
    </citation>
    <scope>NUCLEOTIDE SEQUENCE [LARGE SCALE GENOMIC DNA]</scope>
    <source>
        <strain evidence="1 2">5221</strain>
    </source>
</reference>
<dbReference type="Gene3D" id="3.40.50.12580">
    <property type="match status" value="1"/>
</dbReference>
<organism evidence="1 2">
    <name type="scientific">Brevibacterium rongguiense</name>
    <dbReference type="NCBI Taxonomy" id="2695267"/>
    <lineage>
        <taxon>Bacteria</taxon>
        <taxon>Bacillati</taxon>
        <taxon>Actinomycetota</taxon>
        <taxon>Actinomycetes</taxon>
        <taxon>Micrococcales</taxon>
        <taxon>Brevibacteriaceae</taxon>
        <taxon>Brevibacterium</taxon>
    </lineage>
</organism>
<name>A0A6N9H587_9MICO</name>
<dbReference type="Pfam" id="PF04464">
    <property type="entry name" value="Glyphos_transf"/>
    <property type="match status" value="1"/>
</dbReference>
<gene>
    <name evidence="1" type="ORF">GSY69_03455</name>
</gene>
<protein>
    <submittedName>
        <fullName evidence="1">CDP-glycerol--glycerophosphate glycerophosphotransferase</fullName>
    </submittedName>
</protein>
<keyword evidence="1" id="KW-0808">Transferase</keyword>
<sequence length="407" mass="45354">MSSPAWKRTSRWIRGIPDYTHLEAQYEKESIDAEVIAYFGDARAKTYQLIQWLPVLEELAKHHRVAIVLRRPSAIAAVSEHTNLPIVYQRRFLDFMNMLFRSHCRLAIYVNNGMTNFQALGYAPMVHVHVNHGESDKISMVSNQAKAYDRVFVAGQAAVERHRRALLDFDESKLMRIGRPQLDIPAPNVLPRTVLTTVMYAPTWEGENDANNYTSVDAYGPQIVRAVLGLGGVRLVYKPHPRVENSADPVIAKANAEILALIEAAGGEHCVQMQGNILGMFEAVDLMITDVSSVGLDFLYMRPEKPLLLTDRRNDPETLHTEAPITRATPVLSEANADDIRGLITTMLHEDQEAGTRAKMRTHYFGAGAVGSSLEAFVGAVTTLLREREDELRGHTETRDSGAVEAG</sequence>
<dbReference type="Proteomes" id="UP000469215">
    <property type="component" value="Unassembled WGS sequence"/>
</dbReference>